<organism evidence="2 3">
    <name type="scientific">Pseudonocardia autotrophica</name>
    <name type="common">Amycolata autotrophica</name>
    <name type="synonym">Nocardia autotrophica</name>
    <dbReference type="NCBI Taxonomy" id="2074"/>
    <lineage>
        <taxon>Bacteria</taxon>
        <taxon>Bacillati</taxon>
        <taxon>Actinomycetota</taxon>
        <taxon>Actinomycetes</taxon>
        <taxon>Pseudonocardiales</taxon>
        <taxon>Pseudonocardiaceae</taxon>
        <taxon>Pseudonocardia</taxon>
    </lineage>
</organism>
<evidence type="ECO:0000313" key="3">
    <source>
        <dbReference type="Proteomes" id="UP000194360"/>
    </source>
</evidence>
<dbReference type="AlphaFoldDB" id="A0A1Y2MSK5"/>
<dbReference type="OrthoDB" id="26212at2"/>
<dbReference type="InterPro" id="IPR010093">
    <property type="entry name" value="SinI_DNA-bd"/>
</dbReference>
<dbReference type="EMBL" id="MIGB01000024">
    <property type="protein sequence ID" value="OSY38203.1"/>
    <property type="molecule type" value="Genomic_DNA"/>
</dbReference>
<keyword evidence="3" id="KW-1185">Reference proteome</keyword>
<dbReference type="Pfam" id="PF12728">
    <property type="entry name" value="HTH_17"/>
    <property type="match status" value="1"/>
</dbReference>
<gene>
    <name evidence="2" type="ORF">BG845_04155</name>
</gene>
<reference evidence="2 3" key="1">
    <citation type="submission" date="2016-09" db="EMBL/GenBank/DDBJ databases">
        <title>Pseudonocardia autotrophica DSM535, a candidate organism with high potential of specific P450 cytochromes.</title>
        <authorList>
            <person name="Grumaz C."/>
            <person name="Vainshtein Y."/>
            <person name="Kirstahler P."/>
            <person name="Sohn K."/>
        </authorList>
    </citation>
    <scope>NUCLEOTIDE SEQUENCE [LARGE SCALE GENOMIC DNA]</scope>
    <source>
        <strain evidence="2 3">DSM 535</strain>
    </source>
</reference>
<dbReference type="Proteomes" id="UP000194360">
    <property type="component" value="Unassembled WGS sequence"/>
</dbReference>
<protein>
    <submittedName>
        <fullName evidence="2">Helix-turn-helix domain protein</fullName>
    </submittedName>
</protein>
<dbReference type="NCBIfam" id="TIGR01764">
    <property type="entry name" value="excise"/>
    <property type="match status" value="1"/>
</dbReference>
<evidence type="ECO:0000259" key="1">
    <source>
        <dbReference type="Pfam" id="PF12728"/>
    </source>
</evidence>
<dbReference type="STRING" id="2074.BG845_04155"/>
<feature type="domain" description="Helix-turn-helix" evidence="1">
    <location>
        <begin position="74"/>
        <end position="122"/>
    </location>
</feature>
<dbReference type="InterPro" id="IPR009061">
    <property type="entry name" value="DNA-bd_dom_put_sf"/>
</dbReference>
<dbReference type="RefSeq" id="WP_085914426.1">
    <property type="nucleotide sequence ID" value="NZ_AP018920.1"/>
</dbReference>
<dbReference type="InterPro" id="IPR041657">
    <property type="entry name" value="HTH_17"/>
</dbReference>
<evidence type="ECO:0000313" key="2">
    <source>
        <dbReference type="EMBL" id="OSY38203.1"/>
    </source>
</evidence>
<comment type="caution">
    <text evidence="2">The sequence shown here is derived from an EMBL/GenBank/DDBJ whole genome shotgun (WGS) entry which is preliminary data.</text>
</comment>
<dbReference type="SUPFAM" id="SSF46955">
    <property type="entry name" value="Putative DNA-binding domain"/>
    <property type="match status" value="1"/>
</dbReference>
<proteinExistence type="predicted"/>
<accession>A0A1Y2MSK5</accession>
<sequence length="153" mass="17266">MATLYDRTVLPPEEPEPLHRMVEAMRTADGPATLLGPDDVKWELPAEAYRVLREVLEAMADGLAITVVPQHTRLTTQEAADMLGISRPTLVKLLGDGEIPYEQRGRHRRVLLTDVLDYQQRARVEQKKQLDDLVSEAAEHDLYTSTATPRPTR</sequence>
<dbReference type="GO" id="GO:0003677">
    <property type="term" value="F:DNA binding"/>
    <property type="evidence" value="ECO:0007669"/>
    <property type="project" value="InterPro"/>
</dbReference>
<name>A0A1Y2MSK5_PSEAH</name>